<proteinExistence type="predicted"/>
<dbReference type="InterPro" id="IPR013097">
    <property type="entry name" value="Dabb"/>
</dbReference>
<dbReference type="SMART" id="SM00886">
    <property type="entry name" value="Dabb"/>
    <property type="match status" value="1"/>
</dbReference>
<dbReference type="RefSeq" id="WP_106933215.1">
    <property type="nucleotide sequence ID" value="NZ_PYFT01000001.1"/>
</dbReference>
<gene>
    <name evidence="3" type="ORF">AHMF7605_27935</name>
</gene>
<dbReference type="Proteomes" id="UP000240357">
    <property type="component" value="Unassembled WGS sequence"/>
</dbReference>
<evidence type="ECO:0000259" key="2">
    <source>
        <dbReference type="PROSITE" id="PS51502"/>
    </source>
</evidence>
<protein>
    <submittedName>
        <fullName evidence="3">Stress responsive alpha-beta barrel domain-containing protein</fullName>
    </submittedName>
</protein>
<feature type="domain" description="Stress-response A/B barrel" evidence="2">
    <location>
        <begin position="6"/>
        <end position="97"/>
    </location>
</feature>
<dbReference type="OrthoDB" id="9808130at2"/>
<accession>A0A2T2YNF0</accession>
<keyword evidence="4" id="KW-1185">Reference proteome</keyword>
<name>A0A2T2YNF0_9BACT</name>
<dbReference type="AlphaFoldDB" id="A0A2T2YNF0"/>
<sequence length="99" mass="11804">MTHCRIRHTVIFKLRHPKGSPEEQDFLAAAQQLASLPGVENFESLKQISPKNRFEWGLSMEFGSQTEYDQYDRHPEHVNFIKERWLPEVENFLEIDYQL</sequence>
<dbReference type="PANTHER" id="PTHR33178">
    <property type="match status" value="1"/>
</dbReference>
<dbReference type="InterPro" id="IPR044662">
    <property type="entry name" value="HS1/DABB1-like"/>
</dbReference>
<evidence type="ECO:0000313" key="4">
    <source>
        <dbReference type="Proteomes" id="UP000240357"/>
    </source>
</evidence>
<dbReference type="PANTHER" id="PTHR33178:SF10">
    <property type="entry name" value="STRESS-RESPONSE A_B BARREL DOMAIN-CONTAINING PROTEIN"/>
    <property type="match status" value="1"/>
</dbReference>
<comment type="subunit">
    <text evidence="1">Homodimer.</text>
</comment>
<dbReference type="EMBL" id="PYFT01000001">
    <property type="protein sequence ID" value="PSR57042.1"/>
    <property type="molecule type" value="Genomic_DNA"/>
</dbReference>
<organism evidence="3 4">
    <name type="scientific">Adhaeribacter arboris</name>
    <dbReference type="NCBI Taxonomy" id="2072846"/>
    <lineage>
        <taxon>Bacteria</taxon>
        <taxon>Pseudomonadati</taxon>
        <taxon>Bacteroidota</taxon>
        <taxon>Cytophagia</taxon>
        <taxon>Cytophagales</taxon>
        <taxon>Hymenobacteraceae</taxon>
        <taxon>Adhaeribacter</taxon>
    </lineage>
</organism>
<reference evidence="3 4" key="1">
    <citation type="submission" date="2018-03" db="EMBL/GenBank/DDBJ databases">
        <title>Adhaeribacter sp. HMF7605 Genome sequencing and assembly.</title>
        <authorList>
            <person name="Kang H."/>
            <person name="Kang J."/>
            <person name="Cha I."/>
            <person name="Kim H."/>
            <person name="Joh K."/>
        </authorList>
    </citation>
    <scope>NUCLEOTIDE SEQUENCE [LARGE SCALE GENOMIC DNA]</scope>
    <source>
        <strain evidence="3 4">HMF7605</strain>
    </source>
</reference>
<evidence type="ECO:0000313" key="3">
    <source>
        <dbReference type="EMBL" id="PSR57042.1"/>
    </source>
</evidence>
<dbReference type="InterPro" id="IPR011008">
    <property type="entry name" value="Dimeric_a/b-barrel"/>
</dbReference>
<dbReference type="Gene3D" id="3.30.70.100">
    <property type="match status" value="1"/>
</dbReference>
<dbReference type="SUPFAM" id="SSF54909">
    <property type="entry name" value="Dimeric alpha+beta barrel"/>
    <property type="match status" value="1"/>
</dbReference>
<evidence type="ECO:0000256" key="1">
    <source>
        <dbReference type="ARBA" id="ARBA00011738"/>
    </source>
</evidence>
<dbReference type="Pfam" id="PF07876">
    <property type="entry name" value="Dabb"/>
    <property type="match status" value="1"/>
</dbReference>
<comment type="caution">
    <text evidence="3">The sequence shown here is derived from an EMBL/GenBank/DDBJ whole genome shotgun (WGS) entry which is preliminary data.</text>
</comment>
<dbReference type="PROSITE" id="PS51502">
    <property type="entry name" value="S_R_A_B_BARREL"/>
    <property type="match status" value="1"/>
</dbReference>